<gene>
    <name evidence="2" type="ORF">J512_0653</name>
</gene>
<sequence length="180" mass="20560">MTAIVSKHGELLFQISGNDETVKLNTPDDCLAVEDPPSSDMYYYNGEWVEMPVKPTPHHIFNFQMKDWIDPRSLDQAKEQKWLEIKQMRETTEFGGFIFEGNKFDSDEKAQSRIIAASALGVDVEWTLFDNSVITLSGDKLKLLQQALAEHVSLCHSRSRQARERIFAATAFEELEAITF</sequence>
<evidence type="ECO:0000313" key="2">
    <source>
        <dbReference type="EMBL" id="EXB07267.1"/>
    </source>
</evidence>
<reference evidence="2 3" key="1">
    <citation type="submission" date="2014-02" db="EMBL/GenBank/DDBJ databases">
        <title>Comparative genomics and transcriptomics to identify genetic mechanisms underlying the emergence of carbapenem resistant Acinetobacter baumannii (CRAb).</title>
        <authorList>
            <person name="Harris A.D."/>
            <person name="Johnson K.J."/>
            <person name="George J."/>
            <person name="Shefchek K."/>
            <person name="Daugherty S.C."/>
            <person name="Parankush S."/>
            <person name="Sadzewicz L."/>
            <person name="Tallon L."/>
            <person name="Sengamalay N."/>
            <person name="Hazen T.H."/>
            <person name="Rasko D.A."/>
        </authorList>
    </citation>
    <scope>NUCLEOTIDE SEQUENCE [LARGE SCALE GENOMIC DNA]</scope>
    <source>
        <strain evidence="2 3">1295743</strain>
    </source>
</reference>
<dbReference type="Proteomes" id="UP000020595">
    <property type="component" value="Unassembled WGS sequence"/>
</dbReference>
<proteinExistence type="predicted"/>
<protein>
    <recommendedName>
        <fullName evidence="1">DUF4376 domain-containing protein</fullName>
    </recommendedName>
</protein>
<feature type="domain" description="DUF4376" evidence="1">
    <location>
        <begin position="76"/>
        <end position="177"/>
    </location>
</feature>
<dbReference type="InterPro" id="IPR025484">
    <property type="entry name" value="DUF4376"/>
</dbReference>
<dbReference type="Pfam" id="PF14301">
    <property type="entry name" value="DUF4376"/>
    <property type="match status" value="1"/>
</dbReference>
<name>A0A009HSR2_ACIB9</name>
<dbReference type="AlphaFoldDB" id="A0A009HSR2"/>
<organism evidence="2 3">
    <name type="scientific">Acinetobacter baumannii (strain 1295743)</name>
    <dbReference type="NCBI Taxonomy" id="1310613"/>
    <lineage>
        <taxon>Bacteria</taxon>
        <taxon>Pseudomonadati</taxon>
        <taxon>Pseudomonadota</taxon>
        <taxon>Gammaproteobacteria</taxon>
        <taxon>Moraxellales</taxon>
        <taxon>Moraxellaceae</taxon>
        <taxon>Acinetobacter</taxon>
        <taxon>Acinetobacter calcoaceticus/baumannii complex</taxon>
    </lineage>
</organism>
<evidence type="ECO:0000259" key="1">
    <source>
        <dbReference type="Pfam" id="PF14301"/>
    </source>
</evidence>
<accession>A0A009HSR2</accession>
<dbReference type="PATRIC" id="fig|1310613.3.peg.626"/>
<dbReference type="RefSeq" id="WP_032050739.1">
    <property type="nucleotide sequence ID" value="NZ_JEWH01000004.1"/>
</dbReference>
<dbReference type="EMBL" id="JEWH01000004">
    <property type="protein sequence ID" value="EXB07267.1"/>
    <property type="molecule type" value="Genomic_DNA"/>
</dbReference>
<comment type="caution">
    <text evidence="2">The sequence shown here is derived from an EMBL/GenBank/DDBJ whole genome shotgun (WGS) entry which is preliminary data.</text>
</comment>
<evidence type="ECO:0000313" key="3">
    <source>
        <dbReference type="Proteomes" id="UP000020595"/>
    </source>
</evidence>